<dbReference type="EMBL" id="CP065938">
    <property type="protein sequence ID" value="UWX05129.1"/>
    <property type="molecule type" value="Genomic_DNA"/>
</dbReference>
<evidence type="ECO:0000256" key="1">
    <source>
        <dbReference type="SAM" id="MobiDB-lite"/>
    </source>
</evidence>
<keyword evidence="4" id="KW-1185">Reference proteome</keyword>
<organism evidence="3 4">
    <name type="scientific">Taurinivorans muris</name>
    <dbReference type="NCBI Taxonomy" id="2787751"/>
    <lineage>
        <taxon>Bacteria</taxon>
        <taxon>Pseudomonadati</taxon>
        <taxon>Thermodesulfobacteriota</taxon>
        <taxon>Desulfovibrionia</taxon>
        <taxon>Desulfovibrionales</taxon>
        <taxon>Desulfovibrionaceae</taxon>
        <taxon>Taurinivorans</taxon>
    </lineage>
</organism>
<evidence type="ECO:0000256" key="2">
    <source>
        <dbReference type="SAM" id="SignalP"/>
    </source>
</evidence>
<feature type="chain" id="PRO_5045739979" evidence="2">
    <location>
        <begin position="21"/>
        <end position="288"/>
    </location>
</feature>
<protein>
    <submittedName>
        <fullName evidence="3">Uncharacterized protein</fullName>
    </submittedName>
</protein>
<keyword evidence="2" id="KW-0732">Signal</keyword>
<feature type="signal peptide" evidence="2">
    <location>
        <begin position="1"/>
        <end position="20"/>
    </location>
</feature>
<dbReference type="Proteomes" id="UP001058120">
    <property type="component" value="Chromosome"/>
</dbReference>
<feature type="compositionally biased region" description="Polar residues" evidence="1">
    <location>
        <begin position="200"/>
        <end position="275"/>
    </location>
</feature>
<proteinExistence type="predicted"/>
<dbReference type="RefSeq" id="WP_334314694.1">
    <property type="nucleotide sequence ID" value="NZ_CP065938.1"/>
</dbReference>
<evidence type="ECO:0000313" key="3">
    <source>
        <dbReference type="EMBL" id="UWX05129.1"/>
    </source>
</evidence>
<accession>A0ABY5XZ06</accession>
<sequence>MKKTVLFFLAGFYFVFPVSAQTSQGVKTADSPVQVTVNINNTTSAQGNTQTTTIDNTQNQSGASATAVSQKGLYTANPSAGTSLFGNYASSPYQSDIRVEMLRNTVWGSLVPRKKLYQDPAKGKYPARYYSGAGSAAQSAKVRSTAALPVNAQLNDTQTPKANSAAQKTILVEQKDGQLCIPLAQFEQKNEQKPTPEAGGSNSSAFYTPSSPSPVSGMTDTNPTNRNMRNMGSASSASTVSPANTNAVTGPASNASLFGTAQNISGQNSSASNPLAQDPLVPQVPAGK</sequence>
<feature type="region of interest" description="Disordered" evidence="1">
    <location>
        <begin position="187"/>
        <end position="288"/>
    </location>
</feature>
<gene>
    <name evidence="3" type="ORF">JBF11_06540</name>
</gene>
<evidence type="ECO:0000313" key="4">
    <source>
        <dbReference type="Proteomes" id="UP001058120"/>
    </source>
</evidence>
<reference evidence="3" key="1">
    <citation type="submission" date="2020-12" db="EMBL/GenBank/DDBJ databases">
        <title>Taurinivorans muris gen. nov., sp. nov., fundamental and realized metabolic niche of a ubiquitous sulfidogenic bacterium in the murine intestine.</title>
        <authorList>
            <person name="Ye H."/>
            <person name="Hanson B.T."/>
            <person name="Loy A."/>
        </authorList>
    </citation>
    <scope>NUCLEOTIDE SEQUENCE</scope>
    <source>
        <strain evidence="3">LT0009</strain>
    </source>
</reference>
<name>A0ABY5XZ06_9BACT</name>